<dbReference type="GO" id="GO:0071038">
    <property type="term" value="P:TRAMP-dependent tRNA surveillance pathway"/>
    <property type="evidence" value="ECO:0007669"/>
    <property type="project" value="TreeGrafter"/>
</dbReference>
<organism evidence="9 10">
    <name type="scientific">Neolecta irregularis (strain DAH-3)</name>
    <dbReference type="NCBI Taxonomy" id="1198029"/>
    <lineage>
        <taxon>Eukaryota</taxon>
        <taxon>Fungi</taxon>
        <taxon>Dikarya</taxon>
        <taxon>Ascomycota</taxon>
        <taxon>Taphrinomycotina</taxon>
        <taxon>Neolectales</taxon>
        <taxon>Neolectaceae</taxon>
        <taxon>Neolecta</taxon>
    </lineage>
</organism>
<evidence type="ECO:0000259" key="8">
    <source>
        <dbReference type="Pfam" id="PF00098"/>
    </source>
</evidence>
<evidence type="ECO:0000256" key="5">
    <source>
        <dbReference type="ARBA" id="ARBA00022833"/>
    </source>
</evidence>
<name>A0A1U7LVA1_NEOID</name>
<accession>A0A1U7LVA1</accession>
<keyword evidence="4" id="KW-0863">Zinc-finger</keyword>
<dbReference type="PANTHER" id="PTHR46543:SF1">
    <property type="entry name" value="ZINC FINGER CCHC DOMAIN-CONTAINING PROTEIN 7"/>
    <property type="match status" value="1"/>
</dbReference>
<dbReference type="GO" id="GO:0071039">
    <property type="term" value="P:nuclear polyadenylation-dependent CUT catabolic process"/>
    <property type="evidence" value="ECO:0007669"/>
    <property type="project" value="TreeGrafter"/>
</dbReference>
<dbReference type="Gene3D" id="4.10.60.10">
    <property type="entry name" value="Zinc finger, CCHC-type"/>
    <property type="match status" value="1"/>
</dbReference>
<dbReference type="InterPro" id="IPR051644">
    <property type="entry name" value="TRAMP_AT-DNA-binding"/>
</dbReference>
<protein>
    <submittedName>
        <fullName evidence="9">Protein air1</fullName>
    </submittedName>
</protein>
<dbReference type="Pfam" id="PF00098">
    <property type="entry name" value="zf-CCHC"/>
    <property type="match status" value="1"/>
</dbReference>
<evidence type="ECO:0000256" key="1">
    <source>
        <dbReference type="ARBA" id="ARBA00004123"/>
    </source>
</evidence>
<evidence type="ECO:0000256" key="2">
    <source>
        <dbReference type="ARBA" id="ARBA00022723"/>
    </source>
</evidence>
<feature type="domain" description="CCHC-type" evidence="8">
    <location>
        <begin position="19"/>
        <end position="31"/>
    </location>
</feature>
<dbReference type="Proteomes" id="UP000186594">
    <property type="component" value="Unassembled WGS sequence"/>
</dbReference>
<comment type="caution">
    <text evidence="9">The sequence shown here is derived from an EMBL/GenBank/DDBJ whole genome shotgun (WGS) entry which is preliminary data.</text>
</comment>
<dbReference type="OrthoDB" id="7608935at2759"/>
<evidence type="ECO:0000256" key="3">
    <source>
        <dbReference type="ARBA" id="ARBA00022737"/>
    </source>
</evidence>
<keyword evidence="2" id="KW-0479">Metal-binding</keyword>
<evidence type="ECO:0000256" key="7">
    <source>
        <dbReference type="SAM" id="MobiDB-lite"/>
    </source>
</evidence>
<keyword evidence="6" id="KW-0539">Nucleus</keyword>
<evidence type="ECO:0000256" key="4">
    <source>
        <dbReference type="ARBA" id="ARBA00022771"/>
    </source>
</evidence>
<dbReference type="PANTHER" id="PTHR46543">
    <property type="entry name" value="ZINC FINGER CCHC DOMAIN-CONTAINING PROTEIN 7"/>
    <property type="match status" value="1"/>
</dbReference>
<keyword evidence="10" id="KW-1185">Reference proteome</keyword>
<comment type="subcellular location">
    <subcellularLocation>
        <location evidence="1">Nucleus</location>
    </subcellularLocation>
</comment>
<dbReference type="GO" id="GO:0071036">
    <property type="term" value="P:nuclear polyadenylation-dependent snoRNA catabolic process"/>
    <property type="evidence" value="ECO:0007669"/>
    <property type="project" value="TreeGrafter"/>
</dbReference>
<feature type="non-terminal residue" evidence="9">
    <location>
        <position position="1"/>
    </location>
</feature>
<dbReference type="InterPro" id="IPR001878">
    <property type="entry name" value="Znf_CCHC"/>
</dbReference>
<feature type="compositionally biased region" description="Basic and acidic residues" evidence="7">
    <location>
        <begin position="106"/>
        <end position="164"/>
    </location>
</feature>
<gene>
    <name evidence="9" type="ORF">NEOLI_003813</name>
</gene>
<proteinExistence type="predicted"/>
<dbReference type="GO" id="GO:0071037">
    <property type="term" value="P:nuclear polyadenylation-dependent snRNA catabolic process"/>
    <property type="evidence" value="ECO:0007669"/>
    <property type="project" value="TreeGrafter"/>
</dbReference>
<dbReference type="GO" id="GO:0008270">
    <property type="term" value="F:zinc ion binding"/>
    <property type="evidence" value="ECO:0007669"/>
    <property type="project" value="UniProtKB-KW"/>
</dbReference>
<evidence type="ECO:0000256" key="6">
    <source>
        <dbReference type="ARBA" id="ARBA00023242"/>
    </source>
</evidence>
<keyword evidence="3" id="KW-0677">Repeat</keyword>
<dbReference type="AlphaFoldDB" id="A0A1U7LVA1"/>
<evidence type="ECO:0000313" key="10">
    <source>
        <dbReference type="Proteomes" id="UP000186594"/>
    </source>
</evidence>
<dbReference type="GO" id="GO:0071035">
    <property type="term" value="P:nuclear polyadenylation-dependent rRNA catabolic process"/>
    <property type="evidence" value="ECO:0007669"/>
    <property type="project" value="TreeGrafter"/>
</dbReference>
<reference evidence="9 10" key="1">
    <citation type="submission" date="2016-04" db="EMBL/GenBank/DDBJ databases">
        <title>Evolutionary innovation and constraint leading to complex multicellularity in the Ascomycota.</title>
        <authorList>
            <person name="Cisse O."/>
            <person name="Nguyen A."/>
            <person name="Hewitt D.A."/>
            <person name="Jedd G."/>
            <person name="Stajich J.E."/>
        </authorList>
    </citation>
    <scope>NUCLEOTIDE SEQUENCE [LARGE SCALE GENOMIC DNA]</scope>
    <source>
        <strain evidence="9 10">DAH-3</strain>
    </source>
</reference>
<dbReference type="GO" id="GO:0071031">
    <property type="term" value="P:nuclear mRNA surveillance of mRNA 3'-end processing"/>
    <property type="evidence" value="ECO:0007669"/>
    <property type="project" value="TreeGrafter"/>
</dbReference>
<sequence length="195" mass="22460">CSTCGAVDSHPTTRCPTVIKCRNCGKLGHLQNVRRKCNSTNHNADACPLIWRVYIPVDKPPRDFKLPIFCYNCASSTHYGDNCPFPSRHRRDGVSAFNLANAPISREEESRLEKADRIAVAKRRESRRGEEQDDWFSRRERDKKRGLWDRVPKERPPVPRESPREGLFGGFRRGRNSSRDERPGSSRFRASGHNR</sequence>
<dbReference type="GO" id="GO:0031499">
    <property type="term" value="C:TRAMP complex"/>
    <property type="evidence" value="ECO:0007669"/>
    <property type="project" value="TreeGrafter"/>
</dbReference>
<dbReference type="GO" id="GO:0003723">
    <property type="term" value="F:RNA binding"/>
    <property type="evidence" value="ECO:0007669"/>
    <property type="project" value="TreeGrafter"/>
</dbReference>
<evidence type="ECO:0000313" key="9">
    <source>
        <dbReference type="EMBL" id="OLL26587.1"/>
    </source>
</evidence>
<keyword evidence="5" id="KW-0862">Zinc</keyword>
<feature type="region of interest" description="Disordered" evidence="7">
    <location>
        <begin position="106"/>
        <end position="195"/>
    </location>
</feature>
<dbReference type="STRING" id="1198029.A0A1U7LVA1"/>
<dbReference type="EMBL" id="LXFE01000163">
    <property type="protein sequence ID" value="OLL26587.1"/>
    <property type="molecule type" value="Genomic_DNA"/>
</dbReference>